<feature type="compositionally biased region" description="Polar residues" evidence="1">
    <location>
        <begin position="286"/>
        <end position="305"/>
    </location>
</feature>
<dbReference type="RefSeq" id="XP_013411862.1">
    <property type="nucleotide sequence ID" value="XM_013556408.1"/>
</dbReference>
<evidence type="ECO:0000313" key="4">
    <source>
        <dbReference type="RefSeq" id="XP_013411862.1"/>
    </source>
</evidence>
<dbReference type="AlphaFoldDB" id="A0A1S3JNB1"/>
<evidence type="ECO:0000256" key="2">
    <source>
        <dbReference type="SAM" id="Phobius"/>
    </source>
</evidence>
<dbReference type="GeneID" id="106174734"/>
<name>A0A1S3JNB1_LINAN</name>
<feature type="transmembrane region" description="Helical" evidence="2">
    <location>
        <begin position="119"/>
        <end position="137"/>
    </location>
</feature>
<protein>
    <submittedName>
        <fullName evidence="4">Uncharacterized protein LOC106174734 isoform X2</fullName>
    </submittedName>
</protein>
<keyword evidence="2" id="KW-0812">Transmembrane</keyword>
<dbReference type="InParanoid" id="A0A1S3JNB1"/>
<feature type="transmembrane region" description="Helical" evidence="2">
    <location>
        <begin position="92"/>
        <end position="113"/>
    </location>
</feature>
<evidence type="ECO:0000256" key="1">
    <source>
        <dbReference type="SAM" id="MobiDB-lite"/>
    </source>
</evidence>
<feature type="transmembrane region" description="Helical" evidence="2">
    <location>
        <begin position="27"/>
        <end position="47"/>
    </location>
</feature>
<sequence>MACGCCDPPQPCCGCWGYRTGSVLASIWTGIWSALLLAACIVTIALWPTTVLQVLLDWVFIAICIMLVISAVWLITAVILLVGVLTKVSCLFFPWLLMTVIACLMHFVVVFALLYPLSISWYVGIILAVVFGVVLGITPRKKKKTIYTETLQRPADDKESIYAPSHYSYNTAGPTARMLEEVLYPPVNDPHAVYNLSIRPSHVMSPSKRDSREVIVGRNVVADSSSTMAASKRSPHHDVDLVRATSTSHVALYPAGSIAANLDRDQDREVLVARSVYDEPLSVPQTRVVSGMTSPSSAHSSQTRQSAERDEVFFPPGHDPQQTRF</sequence>
<dbReference type="Proteomes" id="UP000085678">
    <property type="component" value="Unplaced"/>
</dbReference>
<gene>
    <name evidence="4" type="primary">LOC106174734</name>
</gene>
<proteinExistence type="predicted"/>
<feature type="region of interest" description="Disordered" evidence="1">
    <location>
        <begin position="286"/>
        <end position="325"/>
    </location>
</feature>
<evidence type="ECO:0000313" key="3">
    <source>
        <dbReference type="Proteomes" id="UP000085678"/>
    </source>
</evidence>
<keyword evidence="3" id="KW-1185">Reference proteome</keyword>
<keyword evidence="2" id="KW-0472">Membrane</keyword>
<feature type="transmembrane region" description="Helical" evidence="2">
    <location>
        <begin position="59"/>
        <end position="85"/>
    </location>
</feature>
<keyword evidence="2" id="KW-1133">Transmembrane helix</keyword>
<reference evidence="4" key="1">
    <citation type="submission" date="2025-08" db="UniProtKB">
        <authorList>
            <consortium name="RefSeq"/>
        </authorList>
    </citation>
    <scope>IDENTIFICATION</scope>
    <source>
        <tissue evidence="4">Gonads</tissue>
    </source>
</reference>
<accession>A0A1S3JNB1</accession>
<organism evidence="3 4">
    <name type="scientific">Lingula anatina</name>
    <name type="common">Brachiopod</name>
    <name type="synonym">Lingula unguis</name>
    <dbReference type="NCBI Taxonomy" id="7574"/>
    <lineage>
        <taxon>Eukaryota</taxon>
        <taxon>Metazoa</taxon>
        <taxon>Spiralia</taxon>
        <taxon>Lophotrochozoa</taxon>
        <taxon>Brachiopoda</taxon>
        <taxon>Linguliformea</taxon>
        <taxon>Lingulata</taxon>
        <taxon>Lingulida</taxon>
        <taxon>Linguloidea</taxon>
        <taxon>Lingulidae</taxon>
        <taxon>Lingula</taxon>
    </lineage>
</organism>